<dbReference type="InterPro" id="IPR000436">
    <property type="entry name" value="Sushi_SCR_CCP_dom"/>
</dbReference>
<dbReference type="PROSITE" id="PS50923">
    <property type="entry name" value="SUSHI"/>
    <property type="match status" value="1"/>
</dbReference>
<evidence type="ECO:0000256" key="1">
    <source>
        <dbReference type="ARBA" id="ARBA00023157"/>
    </source>
</evidence>
<protein>
    <recommendedName>
        <fullName evidence="4">Sushi domain-containing protein</fullName>
    </recommendedName>
</protein>
<keyword evidence="2" id="KW-0768">Sushi</keyword>
<dbReference type="CDD" id="cd00033">
    <property type="entry name" value="CCP"/>
    <property type="match status" value="1"/>
</dbReference>
<keyword evidence="3" id="KW-0472">Membrane</keyword>
<feature type="domain" description="Sushi" evidence="4">
    <location>
        <begin position="39"/>
        <end position="111"/>
    </location>
</feature>
<evidence type="ECO:0000313" key="6">
    <source>
        <dbReference type="Proteomes" id="UP000596742"/>
    </source>
</evidence>
<gene>
    <name evidence="5" type="ORF">MGAL_10B088788</name>
</gene>
<accession>A0A8B6EDX6</accession>
<evidence type="ECO:0000256" key="2">
    <source>
        <dbReference type="PROSITE-ProRule" id="PRU00302"/>
    </source>
</evidence>
<keyword evidence="3" id="KW-0812">Transmembrane</keyword>
<comment type="caution">
    <text evidence="2">Lacks conserved residue(s) required for the propagation of feature annotation.</text>
</comment>
<feature type="disulfide bond" evidence="2">
    <location>
        <begin position="82"/>
        <end position="109"/>
    </location>
</feature>
<keyword evidence="1 2" id="KW-1015">Disulfide bond</keyword>
<dbReference type="OrthoDB" id="10051774at2759"/>
<dbReference type="Proteomes" id="UP000596742">
    <property type="component" value="Unassembled WGS sequence"/>
</dbReference>
<dbReference type="SUPFAM" id="SSF57535">
    <property type="entry name" value="Complement control module/SCR domain"/>
    <property type="match status" value="1"/>
</dbReference>
<dbReference type="EMBL" id="UYJE01004998">
    <property type="protein sequence ID" value="VDI33105.1"/>
    <property type="molecule type" value="Genomic_DNA"/>
</dbReference>
<dbReference type="AlphaFoldDB" id="A0A8B6EDX6"/>
<organism evidence="5 6">
    <name type="scientific">Mytilus galloprovincialis</name>
    <name type="common">Mediterranean mussel</name>
    <dbReference type="NCBI Taxonomy" id="29158"/>
    <lineage>
        <taxon>Eukaryota</taxon>
        <taxon>Metazoa</taxon>
        <taxon>Spiralia</taxon>
        <taxon>Lophotrochozoa</taxon>
        <taxon>Mollusca</taxon>
        <taxon>Bivalvia</taxon>
        <taxon>Autobranchia</taxon>
        <taxon>Pteriomorphia</taxon>
        <taxon>Mytilida</taxon>
        <taxon>Mytiloidea</taxon>
        <taxon>Mytilidae</taxon>
        <taxon>Mytilinae</taxon>
        <taxon>Mytilus</taxon>
    </lineage>
</organism>
<comment type="caution">
    <text evidence="5">The sequence shown here is derived from an EMBL/GenBank/DDBJ whole genome shotgun (WGS) entry which is preliminary data.</text>
</comment>
<keyword evidence="3" id="KW-1133">Transmembrane helix</keyword>
<dbReference type="InterPro" id="IPR035976">
    <property type="entry name" value="Sushi/SCR/CCP_sf"/>
</dbReference>
<evidence type="ECO:0000313" key="5">
    <source>
        <dbReference type="EMBL" id="VDI33105.1"/>
    </source>
</evidence>
<proteinExistence type="predicted"/>
<feature type="transmembrane region" description="Helical" evidence="3">
    <location>
        <begin position="20"/>
        <end position="41"/>
    </location>
</feature>
<sequence>MQLKAHLECRLTLKLVNIGWIFNGIFIQTLINRFYFTIVVCKDYIYRKKDIDKTNIESIENYALYLEAKLEEKGIYDVTFKCRNDFSLQGPNQARCFQNGSWSREIPRCLEQCADLVKHIENIQASKKRRSLISKIIECSMILFRTTNS</sequence>
<dbReference type="Pfam" id="PF00084">
    <property type="entry name" value="Sushi"/>
    <property type="match status" value="1"/>
</dbReference>
<keyword evidence="6" id="KW-1185">Reference proteome</keyword>
<dbReference type="Gene3D" id="2.10.70.10">
    <property type="entry name" value="Complement Module, domain 1"/>
    <property type="match status" value="1"/>
</dbReference>
<evidence type="ECO:0000256" key="3">
    <source>
        <dbReference type="SAM" id="Phobius"/>
    </source>
</evidence>
<evidence type="ECO:0000259" key="4">
    <source>
        <dbReference type="PROSITE" id="PS50923"/>
    </source>
</evidence>
<name>A0A8B6EDX6_MYTGA</name>
<reference evidence="5" key="1">
    <citation type="submission" date="2018-11" db="EMBL/GenBank/DDBJ databases">
        <authorList>
            <person name="Alioto T."/>
            <person name="Alioto T."/>
        </authorList>
    </citation>
    <scope>NUCLEOTIDE SEQUENCE</scope>
</reference>